<gene>
    <name evidence="3" type="ORF">L9F63_026216</name>
</gene>
<evidence type="ECO:0000259" key="2">
    <source>
        <dbReference type="PROSITE" id="PS50041"/>
    </source>
</evidence>
<comment type="caution">
    <text evidence="3">The sequence shown here is derived from an EMBL/GenBank/DDBJ whole genome shotgun (WGS) entry which is preliminary data.</text>
</comment>
<accession>A0AAD8ALY2</accession>
<reference evidence="3" key="2">
    <citation type="submission" date="2023-05" db="EMBL/GenBank/DDBJ databases">
        <authorList>
            <person name="Fouks B."/>
        </authorList>
    </citation>
    <scope>NUCLEOTIDE SEQUENCE</scope>
    <source>
        <strain evidence="3">Stay&amp;Tobe</strain>
        <tissue evidence="3">Testes</tissue>
    </source>
</reference>
<dbReference type="Pfam" id="PF00059">
    <property type="entry name" value="Lectin_C"/>
    <property type="match status" value="1"/>
</dbReference>
<sequence length="156" mass="17185">INIMAIFPLCFFIAISAIFLISFKPVQSQISDGSPPVVEPPAGYIHLPKYGYYKYHPQKVTWLLAYSVCVSEGSRLVVLNSEGEAKSIAAKWNLPDSWAWIGIHDLFEEGVYVTIYNQTLKEAGYDKIQPGELNGGTSENCGGMTKNALIINPLVS</sequence>
<dbReference type="InterPro" id="IPR001304">
    <property type="entry name" value="C-type_lectin-like"/>
</dbReference>
<feature type="chain" id="PRO_5042247551" description="C-type lectin domain-containing protein" evidence="1">
    <location>
        <begin position="29"/>
        <end position="156"/>
    </location>
</feature>
<name>A0AAD8ALY2_DIPPU</name>
<keyword evidence="1" id="KW-0732">Signal</keyword>
<organism evidence="3 4">
    <name type="scientific">Diploptera punctata</name>
    <name type="common">Pacific beetle cockroach</name>
    <dbReference type="NCBI Taxonomy" id="6984"/>
    <lineage>
        <taxon>Eukaryota</taxon>
        <taxon>Metazoa</taxon>
        <taxon>Ecdysozoa</taxon>
        <taxon>Arthropoda</taxon>
        <taxon>Hexapoda</taxon>
        <taxon>Insecta</taxon>
        <taxon>Pterygota</taxon>
        <taxon>Neoptera</taxon>
        <taxon>Polyneoptera</taxon>
        <taxon>Dictyoptera</taxon>
        <taxon>Blattodea</taxon>
        <taxon>Blaberoidea</taxon>
        <taxon>Blaberidae</taxon>
        <taxon>Diplopterinae</taxon>
        <taxon>Diploptera</taxon>
    </lineage>
</organism>
<dbReference type="SUPFAM" id="SSF56436">
    <property type="entry name" value="C-type lectin-like"/>
    <property type="match status" value="1"/>
</dbReference>
<dbReference type="PROSITE" id="PS50041">
    <property type="entry name" value="C_TYPE_LECTIN_2"/>
    <property type="match status" value="1"/>
</dbReference>
<dbReference type="Gene3D" id="3.10.100.10">
    <property type="entry name" value="Mannose-Binding Protein A, subunit A"/>
    <property type="match status" value="1"/>
</dbReference>
<dbReference type="Proteomes" id="UP001233999">
    <property type="component" value="Unassembled WGS sequence"/>
</dbReference>
<evidence type="ECO:0000256" key="1">
    <source>
        <dbReference type="SAM" id="SignalP"/>
    </source>
</evidence>
<reference evidence="3" key="1">
    <citation type="journal article" date="2023" name="IScience">
        <title>Live-bearing cockroach genome reveals convergent evolutionary mechanisms linked to viviparity in insects and beyond.</title>
        <authorList>
            <person name="Fouks B."/>
            <person name="Harrison M.C."/>
            <person name="Mikhailova A.A."/>
            <person name="Marchal E."/>
            <person name="English S."/>
            <person name="Carruthers M."/>
            <person name="Jennings E.C."/>
            <person name="Chiamaka E.L."/>
            <person name="Frigard R.A."/>
            <person name="Pippel M."/>
            <person name="Attardo G.M."/>
            <person name="Benoit J.B."/>
            <person name="Bornberg-Bauer E."/>
            <person name="Tobe S.S."/>
        </authorList>
    </citation>
    <scope>NUCLEOTIDE SEQUENCE</scope>
    <source>
        <strain evidence="3">Stay&amp;Tobe</strain>
    </source>
</reference>
<dbReference type="AlphaFoldDB" id="A0AAD8ALY2"/>
<feature type="signal peptide" evidence="1">
    <location>
        <begin position="1"/>
        <end position="28"/>
    </location>
</feature>
<feature type="non-terminal residue" evidence="3">
    <location>
        <position position="1"/>
    </location>
</feature>
<dbReference type="InterPro" id="IPR016186">
    <property type="entry name" value="C-type_lectin-like/link_sf"/>
</dbReference>
<dbReference type="InterPro" id="IPR016187">
    <property type="entry name" value="CTDL_fold"/>
</dbReference>
<protein>
    <recommendedName>
        <fullName evidence="2">C-type lectin domain-containing protein</fullName>
    </recommendedName>
</protein>
<feature type="domain" description="C-type lectin" evidence="2">
    <location>
        <begin position="53"/>
        <end position="141"/>
    </location>
</feature>
<proteinExistence type="predicted"/>
<keyword evidence="4" id="KW-1185">Reference proteome</keyword>
<evidence type="ECO:0000313" key="3">
    <source>
        <dbReference type="EMBL" id="KAJ9600647.1"/>
    </source>
</evidence>
<dbReference type="CDD" id="cd00037">
    <property type="entry name" value="CLECT"/>
    <property type="match status" value="1"/>
</dbReference>
<evidence type="ECO:0000313" key="4">
    <source>
        <dbReference type="Proteomes" id="UP001233999"/>
    </source>
</evidence>
<dbReference type="EMBL" id="JASPKZ010000180">
    <property type="protein sequence ID" value="KAJ9600647.1"/>
    <property type="molecule type" value="Genomic_DNA"/>
</dbReference>